<evidence type="ECO:0000313" key="2">
    <source>
        <dbReference type="Proteomes" id="UP000811246"/>
    </source>
</evidence>
<name>A0A922JW49_CARIL</name>
<dbReference type="Proteomes" id="UP000811246">
    <property type="component" value="Chromosome 3"/>
</dbReference>
<comment type="caution">
    <text evidence="1">The sequence shown here is derived from an EMBL/GenBank/DDBJ whole genome shotgun (WGS) entry which is preliminary data.</text>
</comment>
<proteinExistence type="predicted"/>
<reference evidence="1" key="1">
    <citation type="submission" date="2021-01" db="EMBL/GenBank/DDBJ databases">
        <authorList>
            <person name="Lovell J.T."/>
            <person name="Bentley N."/>
            <person name="Bhattarai G."/>
            <person name="Jenkins J.W."/>
            <person name="Sreedasyam A."/>
            <person name="Alarcon Y."/>
            <person name="Bock C."/>
            <person name="Boston L."/>
            <person name="Carlson J."/>
            <person name="Cervantes K."/>
            <person name="Clermont K."/>
            <person name="Krom N."/>
            <person name="Kubenka K."/>
            <person name="Mamidi S."/>
            <person name="Mattison C."/>
            <person name="Monteros M."/>
            <person name="Pisani C."/>
            <person name="Plott C."/>
            <person name="Rajasekar S."/>
            <person name="Rhein H.S."/>
            <person name="Rohla C."/>
            <person name="Song M."/>
            <person name="Hilaire R.S."/>
            <person name="Shu S."/>
            <person name="Wells L."/>
            <person name="Wang X."/>
            <person name="Webber J."/>
            <person name="Heerema R.J."/>
            <person name="Klein P."/>
            <person name="Conner P."/>
            <person name="Grauke L."/>
            <person name="Grimwood J."/>
            <person name="Schmutz J."/>
            <person name="Randall J.J."/>
        </authorList>
    </citation>
    <scope>NUCLEOTIDE SEQUENCE</scope>
    <source>
        <tissue evidence="1">Leaf</tissue>
    </source>
</reference>
<dbReference type="AlphaFoldDB" id="A0A922JW49"/>
<sequence>MEVLFALKKYHGAYQPNAPHQAKVEIVAMSKVLKLLMLSEAAHGTKPMD</sequence>
<accession>A0A922JW49</accession>
<evidence type="ECO:0000313" key="1">
    <source>
        <dbReference type="EMBL" id="KAG6723083.1"/>
    </source>
</evidence>
<dbReference type="EMBL" id="CM031827">
    <property type="protein sequence ID" value="KAG6723083.1"/>
    <property type="molecule type" value="Genomic_DNA"/>
</dbReference>
<organism evidence="1 2">
    <name type="scientific">Carya illinoinensis</name>
    <name type="common">Pecan</name>
    <dbReference type="NCBI Taxonomy" id="32201"/>
    <lineage>
        <taxon>Eukaryota</taxon>
        <taxon>Viridiplantae</taxon>
        <taxon>Streptophyta</taxon>
        <taxon>Embryophyta</taxon>
        <taxon>Tracheophyta</taxon>
        <taxon>Spermatophyta</taxon>
        <taxon>Magnoliopsida</taxon>
        <taxon>eudicotyledons</taxon>
        <taxon>Gunneridae</taxon>
        <taxon>Pentapetalae</taxon>
        <taxon>rosids</taxon>
        <taxon>fabids</taxon>
        <taxon>Fagales</taxon>
        <taxon>Juglandaceae</taxon>
        <taxon>Carya</taxon>
    </lineage>
</organism>
<gene>
    <name evidence="1" type="ORF">I3842_03G191100</name>
</gene>
<protein>
    <submittedName>
        <fullName evidence="1">Uncharacterized protein</fullName>
    </submittedName>
</protein>